<accession>A0ACC2XFJ2</accession>
<protein>
    <submittedName>
        <fullName evidence="1">Uncharacterized protein</fullName>
    </submittedName>
</protein>
<gene>
    <name evidence="1" type="ORF">QFC24_004244</name>
</gene>
<dbReference type="Proteomes" id="UP001234202">
    <property type="component" value="Unassembled WGS sequence"/>
</dbReference>
<organism evidence="1 2">
    <name type="scientific">Naganishia onofrii</name>
    <dbReference type="NCBI Taxonomy" id="1851511"/>
    <lineage>
        <taxon>Eukaryota</taxon>
        <taxon>Fungi</taxon>
        <taxon>Dikarya</taxon>
        <taxon>Basidiomycota</taxon>
        <taxon>Agaricomycotina</taxon>
        <taxon>Tremellomycetes</taxon>
        <taxon>Filobasidiales</taxon>
        <taxon>Filobasidiaceae</taxon>
        <taxon>Naganishia</taxon>
    </lineage>
</organism>
<proteinExistence type="predicted"/>
<reference evidence="1" key="1">
    <citation type="submission" date="2023-04" db="EMBL/GenBank/DDBJ databases">
        <title>Draft Genome sequencing of Naganishia species isolated from polar environments using Oxford Nanopore Technology.</title>
        <authorList>
            <person name="Leo P."/>
            <person name="Venkateswaran K."/>
        </authorList>
    </citation>
    <scope>NUCLEOTIDE SEQUENCE</scope>
    <source>
        <strain evidence="1">DBVPG 5303</strain>
    </source>
</reference>
<name>A0ACC2XFJ2_9TREE</name>
<keyword evidence="2" id="KW-1185">Reference proteome</keyword>
<sequence length="724" mass="77967">MKHHPYNPALRVSSSLKQAVSYTTSAPNLGDGTTSHILAHATPLRPIKPIPQPNSAEKDSMTISTIGSSSVVGSTPQAPVSSRSSNILSPGELLPTPSGPTTSTPLNRNPLQAHNTAPGSISLVKSILKRNRGTPIRLAATVEEGTRENTEQARWGSSSPTKEGRTSTRPALKAADSFQLLVTRSTLPHVIPGSNLSPRNVSNATTEGVDDTGIVPSSDDTIVSEGTEVPSSSDENAIPGNGNNEKLPSDSNGDGQDRRSNVQVETSSIPDDGVTEASTVDSLLDIIMHEADDLMAVEDAYNLIQVRYRKLFAQNQSVTSTAEEPGAEPAADLALALDRFQQCSSDIYRSFIRDISRLVGTSISSVPPPVLDSSPPPNEHLNPTQGEITPSPSPEPNARLVNFNQHSQRSAARVPASPILGIARLSSSSNPPSSPNPTRQGYSEAEVRYRRALAGVGQSSLRFLAFVFHRSELYRCFSDTDITSLISSVLVIPNTPKLRTPNPKKSYALAMYSLCHLKVPVICVQPIKEKLMRVLTYGLGEGGLKCWGGGPGKREGEGGNVKARFECFAAMANALVQYPSLFIPRHKDLIPLILGGLIDGQQGMKVKAGMALCGFMKGRLNWLRETERAVKEVQPKLEVIDNHEPAEKERILAKAKTVIQDWKWARKIIAEAEVTTVVGAIERSPSVHTDELANGNYRRSSSRTSGHLSSLTPNVLNFQMLLAI</sequence>
<evidence type="ECO:0000313" key="2">
    <source>
        <dbReference type="Proteomes" id="UP001234202"/>
    </source>
</evidence>
<evidence type="ECO:0000313" key="1">
    <source>
        <dbReference type="EMBL" id="KAJ9122813.1"/>
    </source>
</evidence>
<dbReference type="EMBL" id="JASBWV010000014">
    <property type="protein sequence ID" value="KAJ9122813.1"/>
    <property type="molecule type" value="Genomic_DNA"/>
</dbReference>
<comment type="caution">
    <text evidence="1">The sequence shown here is derived from an EMBL/GenBank/DDBJ whole genome shotgun (WGS) entry which is preliminary data.</text>
</comment>